<dbReference type="Proteomes" id="UP001152795">
    <property type="component" value="Unassembled WGS sequence"/>
</dbReference>
<keyword evidence="2" id="KW-1185">Reference proteome</keyword>
<name>A0A6S7HG47_PARCT</name>
<organism evidence="1 2">
    <name type="scientific">Paramuricea clavata</name>
    <name type="common">Red gorgonian</name>
    <name type="synonym">Violescent sea-whip</name>
    <dbReference type="NCBI Taxonomy" id="317549"/>
    <lineage>
        <taxon>Eukaryota</taxon>
        <taxon>Metazoa</taxon>
        <taxon>Cnidaria</taxon>
        <taxon>Anthozoa</taxon>
        <taxon>Octocorallia</taxon>
        <taxon>Malacalcyonacea</taxon>
        <taxon>Plexauridae</taxon>
        <taxon>Paramuricea</taxon>
    </lineage>
</organism>
<dbReference type="EMBL" id="CACRXK020002570">
    <property type="protein sequence ID" value="CAB3994950.1"/>
    <property type="molecule type" value="Genomic_DNA"/>
</dbReference>
<evidence type="ECO:0000313" key="1">
    <source>
        <dbReference type="EMBL" id="CAB3994950.1"/>
    </source>
</evidence>
<accession>A0A6S7HG47</accession>
<dbReference type="AlphaFoldDB" id="A0A6S7HG47"/>
<protein>
    <submittedName>
        <fullName evidence="1">Uncharacterized protein</fullName>
    </submittedName>
</protein>
<sequence length="63" mass="7005">MKGIVYNATKVHSYIEVPVTAFVSRAISPSFTTSHPDVLHPVHVMARISSFVTTSIDEKFENN</sequence>
<proteinExistence type="predicted"/>
<gene>
    <name evidence="1" type="ORF">PACLA_8A039318</name>
</gene>
<evidence type="ECO:0000313" key="2">
    <source>
        <dbReference type="Proteomes" id="UP001152795"/>
    </source>
</evidence>
<comment type="caution">
    <text evidence="1">The sequence shown here is derived from an EMBL/GenBank/DDBJ whole genome shotgun (WGS) entry which is preliminary data.</text>
</comment>
<reference evidence="1" key="1">
    <citation type="submission" date="2020-04" db="EMBL/GenBank/DDBJ databases">
        <authorList>
            <person name="Alioto T."/>
            <person name="Alioto T."/>
            <person name="Gomez Garrido J."/>
        </authorList>
    </citation>
    <scope>NUCLEOTIDE SEQUENCE</scope>
    <source>
        <strain evidence="1">A484AB</strain>
    </source>
</reference>